<dbReference type="PANTHER" id="PTHR10133:SF27">
    <property type="entry name" value="DNA POLYMERASE NU"/>
    <property type="match status" value="1"/>
</dbReference>
<name>A0A1X7VDB4_AMPQE</name>
<dbReference type="FunFam" id="1.10.150.20:FF:000002">
    <property type="entry name" value="DNA polymerase I"/>
    <property type="match status" value="1"/>
</dbReference>
<comment type="catalytic activity">
    <reaction evidence="8">
        <text>DNA(n) + a 2'-deoxyribonucleoside 5'-triphosphate = DNA(n+1) + diphosphate</text>
        <dbReference type="Rhea" id="RHEA:22508"/>
        <dbReference type="Rhea" id="RHEA-COMP:17339"/>
        <dbReference type="Rhea" id="RHEA-COMP:17340"/>
        <dbReference type="ChEBI" id="CHEBI:33019"/>
        <dbReference type="ChEBI" id="CHEBI:61560"/>
        <dbReference type="ChEBI" id="CHEBI:173112"/>
        <dbReference type="EC" id="2.7.7.7"/>
    </reaction>
</comment>
<dbReference type="SMART" id="SM00482">
    <property type="entry name" value="POLAc"/>
    <property type="match status" value="1"/>
</dbReference>
<evidence type="ECO:0000256" key="9">
    <source>
        <dbReference type="SAM" id="MobiDB-lite"/>
    </source>
</evidence>
<dbReference type="Pfam" id="PF00476">
    <property type="entry name" value="DNA_pol_A"/>
    <property type="match status" value="1"/>
</dbReference>
<dbReference type="EnsemblMetazoa" id="XM_019994201.1">
    <property type="protein sequence ID" value="XP_019849760.1"/>
    <property type="gene ID" value="LOC105312022"/>
</dbReference>
<dbReference type="PRINTS" id="PR00868">
    <property type="entry name" value="DNAPOLI"/>
</dbReference>
<dbReference type="KEGG" id="aqu:105312022"/>
<evidence type="ECO:0000256" key="2">
    <source>
        <dbReference type="ARBA" id="ARBA00012417"/>
    </source>
</evidence>
<keyword evidence="6" id="KW-0239">DNA-directed DNA polymerase</keyword>
<evidence type="ECO:0000256" key="1">
    <source>
        <dbReference type="ARBA" id="ARBA00007705"/>
    </source>
</evidence>
<keyword evidence="4" id="KW-0548">Nucleotidyltransferase</keyword>
<evidence type="ECO:0000256" key="5">
    <source>
        <dbReference type="ARBA" id="ARBA00022705"/>
    </source>
</evidence>
<reference evidence="11" key="2">
    <citation type="submission" date="2017-05" db="UniProtKB">
        <authorList>
            <consortium name="EnsemblMetazoa"/>
        </authorList>
    </citation>
    <scope>IDENTIFICATION</scope>
</reference>
<dbReference type="InterPro" id="IPR036397">
    <property type="entry name" value="RNaseH_sf"/>
</dbReference>
<evidence type="ECO:0000256" key="6">
    <source>
        <dbReference type="ARBA" id="ARBA00022932"/>
    </source>
</evidence>
<dbReference type="EnsemblMetazoa" id="XM_019994200.1">
    <property type="protein sequence ID" value="XP_019849759.1"/>
    <property type="gene ID" value="LOC105312022"/>
</dbReference>
<dbReference type="CDD" id="cd08638">
    <property type="entry name" value="DNA_pol_A_theta"/>
    <property type="match status" value="1"/>
</dbReference>
<dbReference type="STRING" id="400682.A0A1X7VDB4"/>
<dbReference type="OrthoDB" id="275278at2759"/>
<dbReference type="Gene3D" id="1.20.1060.10">
    <property type="entry name" value="Taq DNA Polymerase, Chain T, domain 4"/>
    <property type="match status" value="1"/>
</dbReference>
<sequence length="705" mass="78053">MSRQAAVPSSCTNKVIIKPARLAPVFTRGHVYQRVLSILRKGNSDHSEPKQEEKRFSSCSLTNPANVPAMSSSSNWDTVPINMLTNSSVRNQTVALFQQPIPATCLSTPAQQQEKVCTPKLDGTAERHLSALTDGLRDNEITMLLSCGSTSGPTDRTSVPEGLLIGGVTSSMTISESAIKDRLETIKKIYCYDAHRILNYLYNKYQLSLIDKADSCLLMDVKIAGYLLSPEDPPNSLETLMQRYGTDVVANRAKSNINVQDLSILADCLGSKLKEYSLTCVFDIEMKVAPILAGMEYYGVLVNTSQLVTYLDDLKSVIKSLEVEARDTVGHTFSLTSTSQLREVLFTELCLDRMCTQSLQVTSVNKVTSTSEAVLVQLSEFHPLPGIVLQYRQCLKVKGFVESLLSHTSPAGSLNPKWLSDRTVTGRLACSSPNMQAFPKHSYSYELPGILRPRVVSLDIRSTIISRPGTSFITLDFKSIELRLLAHFSKDESLASIIAADASIDVFVSLASQWLRLSPDRVTGKERERVKRVVYAIIYGVGKEKLAELIQSTPSSAQELVKSFLRTYPGISNFMQKTLDYCRSNKFCVSLCGRKRWFPLICSTDYQTKTSLERQAINFVIQGSAADVCKISMIRINNALSKTSPSAKLLLQIHDELLYEVPNEDVPVVTDLLKQVAESPNLLKGYCQPLIVPLAVRISIGKNWS</sequence>
<dbReference type="InParanoid" id="A0A1X7VDB4"/>
<dbReference type="eggNOG" id="KOG0950">
    <property type="taxonomic scope" value="Eukaryota"/>
</dbReference>
<gene>
    <name evidence="11" type="primary">105312022</name>
</gene>
<dbReference type="Gene3D" id="1.10.150.20">
    <property type="entry name" value="5' to 3' exonuclease, C-terminal subdomain"/>
    <property type="match status" value="1"/>
</dbReference>
<dbReference type="GO" id="GO:0006261">
    <property type="term" value="P:DNA-templated DNA replication"/>
    <property type="evidence" value="ECO:0007669"/>
    <property type="project" value="InterPro"/>
</dbReference>
<evidence type="ECO:0000313" key="12">
    <source>
        <dbReference type="Proteomes" id="UP000007879"/>
    </source>
</evidence>
<dbReference type="InterPro" id="IPR043502">
    <property type="entry name" value="DNA/RNA_pol_sf"/>
</dbReference>
<dbReference type="Proteomes" id="UP000007879">
    <property type="component" value="Unassembled WGS sequence"/>
</dbReference>
<protein>
    <recommendedName>
        <fullName evidence="2">DNA-directed DNA polymerase</fullName>
        <ecNumber evidence="2">2.7.7.7</ecNumber>
    </recommendedName>
</protein>
<evidence type="ECO:0000313" key="11">
    <source>
        <dbReference type="EnsemblMetazoa" id="Aqu2.1.37507_001"/>
    </source>
</evidence>
<dbReference type="GO" id="GO:0003887">
    <property type="term" value="F:DNA-directed DNA polymerase activity"/>
    <property type="evidence" value="ECO:0007669"/>
    <property type="project" value="UniProtKB-KW"/>
</dbReference>
<accession>A0A1X7VDB4</accession>
<dbReference type="AlphaFoldDB" id="A0A1X7VDB4"/>
<keyword evidence="7" id="KW-0238">DNA-binding</keyword>
<dbReference type="GO" id="GO:0006302">
    <property type="term" value="P:double-strand break repair"/>
    <property type="evidence" value="ECO:0007669"/>
    <property type="project" value="TreeGrafter"/>
</dbReference>
<feature type="compositionally biased region" description="Basic and acidic residues" evidence="9">
    <location>
        <begin position="42"/>
        <end position="56"/>
    </location>
</feature>
<dbReference type="Gene3D" id="3.30.70.370">
    <property type="match status" value="1"/>
</dbReference>
<dbReference type="SUPFAM" id="SSF56672">
    <property type="entry name" value="DNA/RNA polymerases"/>
    <property type="match status" value="1"/>
</dbReference>
<evidence type="ECO:0000256" key="8">
    <source>
        <dbReference type="ARBA" id="ARBA00049244"/>
    </source>
</evidence>
<dbReference type="InterPro" id="IPR001098">
    <property type="entry name" value="DNA-dir_DNA_pol_A_palm_dom"/>
</dbReference>
<dbReference type="PANTHER" id="PTHR10133">
    <property type="entry name" value="DNA POLYMERASE I"/>
    <property type="match status" value="1"/>
</dbReference>
<dbReference type="Gene3D" id="3.30.420.10">
    <property type="entry name" value="Ribonuclease H-like superfamily/Ribonuclease H"/>
    <property type="match status" value="1"/>
</dbReference>
<evidence type="ECO:0000256" key="4">
    <source>
        <dbReference type="ARBA" id="ARBA00022695"/>
    </source>
</evidence>
<dbReference type="EnsemblMetazoa" id="Aqu2.1.37507_001">
    <property type="protein sequence ID" value="Aqu2.1.37507_001"/>
    <property type="gene ID" value="Aqu2.1.37507"/>
</dbReference>
<organism evidence="11">
    <name type="scientific">Amphimedon queenslandica</name>
    <name type="common">Sponge</name>
    <dbReference type="NCBI Taxonomy" id="400682"/>
    <lineage>
        <taxon>Eukaryota</taxon>
        <taxon>Metazoa</taxon>
        <taxon>Porifera</taxon>
        <taxon>Demospongiae</taxon>
        <taxon>Heteroscleromorpha</taxon>
        <taxon>Haplosclerida</taxon>
        <taxon>Niphatidae</taxon>
        <taxon>Amphimedon</taxon>
    </lineage>
</organism>
<reference evidence="12" key="1">
    <citation type="journal article" date="2010" name="Nature">
        <title>The Amphimedon queenslandica genome and the evolution of animal complexity.</title>
        <authorList>
            <person name="Srivastava M."/>
            <person name="Simakov O."/>
            <person name="Chapman J."/>
            <person name="Fahey B."/>
            <person name="Gauthier M.E."/>
            <person name="Mitros T."/>
            <person name="Richards G.S."/>
            <person name="Conaco C."/>
            <person name="Dacre M."/>
            <person name="Hellsten U."/>
            <person name="Larroux C."/>
            <person name="Putnam N.H."/>
            <person name="Stanke M."/>
            <person name="Adamska M."/>
            <person name="Darling A."/>
            <person name="Degnan S.M."/>
            <person name="Oakley T.H."/>
            <person name="Plachetzki D.C."/>
            <person name="Zhai Y."/>
            <person name="Adamski M."/>
            <person name="Calcino A."/>
            <person name="Cummins S.F."/>
            <person name="Goodstein D.M."/>
            <person name="Harris C."/>
            <person name="Jackson D.J."/>
            <person name="Leys S.P."/>
            <person name="Shu S."/>
            <person name="Woodcroft B.J."/>
            <person name="Vervoort M."/>
            <person name="Kosik K.S."/>
            <person name="Manning G."/>
            <person name="Degnan B.M."/>
            <person name="Rokhsar D.S."/>
        </authorList>
    </citation>
    <scope>NUCLEOTIDE SEQUENCE [LARGE SCALE GENOMIC DNA]</scope>
</reference>
<dbReference type="InterPro" id="IPR019760">
    <property type="entry name" value="DNA-dir_DNA_pol_A_CS"/>
</dbReference>
<keyword evidence="3" id="KW-0808">Transferase</keyword>
<dbReference type="InterPro" id="IPR002298">
    <property type="entry name" value="DNA_polymerase_A"/>
</dbReference>
<keyword evidence="5" id="KW-0235">DNA replication</keyword>
<feature type="domain" description="DNA-directed DNA polymerase family A palm" evidence="10">
    <location>
        <begin position="457"/>
        <end position="665"/>
    </location>
</feature>
<comment type="similarity">
    <text evidence="1">Belongs to the DNA polymerase type-A family.</text>
</comment>
<keyword evidence="12" id="KW-1185">Reference proteome</keyword>
<dbReference type="EC" id="2.7.7.7" evidence="2"/>
<dbReference type="PROSITE" id="PS00447">
    <property type="entry name" value="DNA_POLYMERASE_A"/>
    <property type="match status" value="1"/>
</dbReference>
<evidence type="ECO:0000256" key="3">
    <source>
        <dbReference type="ARBA" id="ARBA00022679"/>
    </source>
</evidence>
<evidence type="ECO:0000256" key="7">
    <source>
        <dbReference type="ARBA" id="ARBA00023125"/>
    </source>
</evidence>
<dbReference type="GO" id="GO:0003677">
    <property type="term" value="F:DNA binding"/>
    <property type="evidence" value="ECO:0007669"/>
    <property type="project" value="UniProtKB-KW"/>
</dbReference>
<proteinExistence type="inferred from homology"/>
<evidence type="ECO:0000259" key="10">
    <source>
        <dbReference type="SMART" id="SM00482"/>
    </source>
</evidence>
<feature type="region of interest" description="Disordered" evidence="9">
    <location>
        <begin position="42"/>
        <end position="63"/>
    </location>
</feature>